<feature type="compositionally biased region" description="Low complexity" evidence="10">
    <location>
        <begin position="188"/>
        <end position="199"/>
    </location>
</feature>
<keyword evidence="5" id="KW-0418">Kinase</keyword>
<keyword evidence="6 9" id="KW-0067">ATP-binding</keyword>
<dbReference type="EMBL" id="VIGI01000009">
    <property type="protein sequence ID" value="KAB8296314.1"/>
    <property type="molecule type" value="Genomic_DNA"/>
</dbReference>
<dbReference type="FunFam" id="1.10.510.10:FF:001000">
    <property type="entry name" value="Serine/threonine protein kinase"/>
    <property type="match status" value="1"/>
</dbReference>
<evidence type="ECO:0000256" key="10">
    <source>
        <dbReference type="SAM" id="MobiDB-lite"/>
    </source>
</evidence>
<dbReference type="InterPro" id="IPR000719">
    <property type="entry name" value="Prot_kinase_dom"/>
</dbReference>
<dbReference type="Gene3D" id="1.10.510.10">
    <property type="entry name" value="Transferase(Phosphotransferase) domain 1"/>
    <property type="match status" value="1"/>
</dbReference>
<keyword evidence="3" id="KW-0808">Transferase</keyword>
<keyword evidence="13" id="KW-1185">Reference proteome</keyword>
<feature type="region of interest" description="Disordered" evidence="10">
    <location>
        <begin position="188"/>
        <end position="215"/>
    </location>
</feature>
<evidence type="ECO:0000256" key="2">
    <source>
        <dbReference type="ARBA" id="ARBA00022527"/>
    </source>
</evidence>
<evidence type="ECO:0000313" key="12">
    <source>
        <dbReference type="EMBL" id="KAB8296314.1"/>
    </source>
</evidence>
<feature type="compositionally biased region" description="Polar residues" evidence="10">
    <location>
        <begin position="115"/>
        <end position="132"/>
    </location>
</feature>
<dbReference type="SUPFAM" id="SSF56112">
    <property type="entry name" value="Protein kinase-like (PK-like)"/>
    <property type="match status" value="1"/>
</dbReference>
<evidence type="ECO:0000256" key="9">
    <source>
        <dbReference type="PROSITE-ProRule" id="PRU10141"/>
    </source>
</evidence>
<comment type="caution">
    <text evidence="12">The sequence shown here is derived from an EMBL/GenBank/DDBJ whole genome shotgun (WGS) entry which is preliminary data.</text>
</comment>
<sequence>MAATSTLPISHPTLSSTSHNTSNQLHHITQIEPTSTSAESSRPSSIDSRQVDSIPEEDEYETSSEAVNEPVTPTEFLHPHHHTRVITNVKTVATPLPPLNEQTPTPKPPKENIDAPSTPTAVSKRSTFSTRDSGFRGKVSKFFRRSNSQSEILNTTALYDQTNLTNNNGSDPMLGKEHHRMSIGRASTSTTAFTSRTNTPPSPTTPSEPQSSQENISISLAPSEKFNMAKKQRSSTGLSIGLMNRFQNHGPKIAFATTSTQERAKAPQRATSVDWDFNNGFASESGVQEMSREPWAMPAETGIGLKSRRLSMSLPDDFLVDVVELDEEYHQHTKLIGRGRKQIGKGATAHVKLVIKNGTNDIYAVKEFRGKSTTEKEEDYEKKVKSEYSIAKAAHHPNIVQTFRLCTHNGRWNHVMEYCEQGDLFSLINQKYLNKEDHLKDRQCLFKQLVQGIHFLHNNGIAHRDIKPENLLITKDSKLKITDFGVSEVFAGVHPGFRAARGKCGKDMTETRLCAPGICGSPPYIAPEVLEKQGEYDPRPLDVWSAGIVMLCMTANGCLWERARPNTSPLYDELVRGWDKWNDKHDVCTITDSDYPHVSFFDKHINPPALRRILLTMLNPNPKHRATIADIAKNRWMKNVECCQIDSYDEPTKVIDASKCGVGNRSLNRVVGHNHLPPKEHHGHKLVRLPGTKVQKTPSLHETFLCKWDGFEDYGVWCDTTLLYMGWWIDCCDLYDMRAGSWSLHTNDLTNMGKCLNGMKWNGMIDGCGGWLRVYPFMGQELESPRF</sequence>
<feature type="binding site" evidence="9">
    <location>
        <position position="366"/>
    </location>
    <ligand>
        <name>ATP</name>
        <dbReference type="ChEBI" id="CHEBI:30616"/>
    </ligand>
</feature>
<dbReference type="InterPro" id="IPR008271">
    <property type="entry name" value="Ser/Thr_kinase_AS"/>
</dbReference>
<evidence type="ECO:0000256" key="8">
    <source>
        <dbReference type="ARBA" id="ARBA00048679"/>
    </source>
</evidence>
<dbReference type="SMART" id="SM00220">
    <property type="entry name" value="S_TKc"/>
    <property type="match status" value="1"/>
</dbReference>
<feature type="compositionally biased region" description="Low complexity" evidence="10">
    <location>
        <begin position="32"/>
        <end position="45"/>
    </location>
</feature>
<reference evidence="12 13" key="1">
    <citation type="submission" date="2019-06" db="EMBL/GenBank/DDBJ databases">
        <title>Genome Sequence of the Brown Rot Fungal Pathogen Monilinia laxa.</title>
        <authorList>
            <person name="De Miccolis Angelini R.M."/>
            <person name="Landi L."/>
            <person name="Abate D."/>
            <person name="Pollastro S."/>
            <person name="Romanazzi G."/>
            <person name="Faretra F."/>
        </authorList>
    </citation>
    <scope>NUCLEOTIDE SEQUENCE [LARGE SCALE GENOMIC DNA]</scope>
    <source>
        <strain evidence="12 13">Mlax316</strain>
    </source>
</reference>
<evidence type="ECO:0000256" key="5">
    <source>
        <dbReference type="ARBA" id="ARBA00022777"/>
    </source>
</evidence>
<feature type="compositionally biased region" description="Polar residues" evidence="10">
    <location>
        <begin position="1"/>
        <end position="27"/>
    </location>
</feature>
<evidence type="ECO:0000313" key="13">
    <source>
        <dbReference type="Proteomes" id="UP000326757"/>
    </source>
</evidence>
<evidence type="ECO:0000256" key="3">
    <source>
        <dbReference type="ARBA" id="ARBA00022679"/>
    </source>
</evidence>
<dbReference type="PANTHER" id="PTHR43895:SF32">
    <property type="entry name" value="SERINE_THREONINE-PROTEIN KINASE CHK1"/>
    <property type="match status" value="1"/>
</dbReference>
<evidence type="ECO:0000259" key="11">
    <source>
        <dbReference type="PROSITE" id="PS50011"/>
    </source>
</evidence>
<accession>A0A5N6K2P9</accession>
<proteinExistence type="predicted"/>
<dbReference type="InterPro" id="IPR011009">
    <property type="entry name" value="Kinase-like_dom_sf"/>
</dbReference>
<dbReference type="InterPro" id="IPR017441">
    <property type="entry name" value="Protein_kinase_ATP_BS"/>
</dbReference>
<comment type="catalytic activity">
    <reaction evidence="7">
        <text>L-threonyl-[protein] + ATP = O-phospho-L-threonyl-[protein] + ADP + H(+)</text>
        <dbReference type="Rhea" id="RHEA:46608"/>
        <dbReference type="Rhea" id="RHEA-COMP:11060"/>
        <dbReference type="Rhea" id="RHEA-COMP:11605"/>
        <dbReference type="ChEBI" id="CHEBI:15378"/>
        <dbReference type="ChEBI" id="CHEBI:30013"/>
        <dbReference type="ChEBI" id="CHEBI:30616"/>
        <dbReference type="ChEBI" id="CHEBI:61977"/>
        <dbReference type="ChEBI" id="CHEBI:456216"/>
        <dbReference type="EC" id="2.7.11.1"/>
    </reaction>
</comment>
<feature type="domain" description="Protein kinase" evidence="11">
    <location>
        <begin position="337"/>
        <end position="637"/>
    </location>
</feature>
<gene>
    <name evidence="12" type="ORF">EYC80_009082</name>
</gene>
<dbReference type="Proteomes" id="UP000326757">
    <property type="component" value="Unassembled WGS sequence"/>
</dbReference>
<name>A0A5N6K2P9_MONLA</name>
<dbReference type="GO" id="GO:0007165">
    <property type="term" value="P:signal transduction"/>
    <property type="evidence" value="ECO:0007669"/>
    <property type="project" value="TreeGrafter"/>
</dbReference>
<dbReference type="PROSITE" id="PS00108">
    <property type="entry name" value="PROTEIN_KINASE_ST"/>
    <property type="match status" value="1"/>
</dbReference>
<dbReference type="EC" id="2.7.11.1" evidence="1"/>
<organism evidence="12 13">
    <name type="scientific">Monilinia laxa</name>
    <name type="common">Brown rot fungus</name>
    <name type="synonym">Sclerotinia laxa</name>
    <dbReference type="NCBI Taxonomy" id="61186"/>
    <lineage>
        <taxon>Eukaryota</taxon>
        <taxon>Fungi</taxon>
        <taxon>Dikarya</taxon>
        <taxon>Ascomycota</taxon>
        <taxon>Pezizomycotina</taxon>
        <taxon>Leotiomycetes</taxon>
        <taxon>Helotiales</taxon>
        <taxon>Sclerotiniaceae</taxon>
        <taxon>Monilinia</taxon>
    </lineage>
</organism>
<keyword evidence="2" id="KW-0723">Serine/threonine-protein kinase</keyword>
<dbReference type="OrthoDB" id="4062651at2759"/>
<feature type="region of interest" description="Disordered" evidence="10">
    <location>
        <begin position="1"/>
        <end position="67"/>
    </location>
</feature>
<evidence type="ECO:0000256" key="1">
    <source>
        <dbReference type="ARBA" id="ARBA00012513"/>
    </source>
</evidence>
<dbReference type="AlphaFoldDB" id="A0A5N6K2P9"/>
<dbReference type="GO" id="GO:0005524">
    <property type="term" value="F:ATP binding"/>
    <property type="evidence" value="ECO:0007669"/>
    <property type="project" value="UniProtKB-UniRule"/>
</dbReference>
<feature type="region of interest" description="Disordered" evidence="10">
    <location>
        <begin position="90"/>
        <end position="134"/>
    </location>
</feature>
<dbReference type="PANTHER" id="PTHR43895">
    <property type="entry name" value="CALCIUM/CALMODULIN-DEPENDENT PROTEIN KINASE KINASE-RELATED"/>
    <property type="match status" value="1"/>
</dbReference>
<dbReference type="PROSITE" id="PS50011">
    <property type="entry name" value="PROTEIN_KINASE_DOM"/>
    <property type="match status" value="1"/>
</dbReference>
<dbReference type="GO" id="GO:0004674">
    <property type="term" value="F:protein serine/threonine kinase activity"/>
    <property type="evidence" value="ECO:0007669"/>
    <property type="project" value="UniProtKB-KW"/>
</dbReference>
<keyword evidence="4 9" id="KW-0547">Nucleotide-binding</keyword>
<dbReference type="PROSITE" id="PS00107">
    <property type="entry name" value="PROTEIN_KINASE_ATP"/>
    <property type="match status" value="1"/>
</dbReference>
<dbReference type="Pfam" id="PF00069">
    <property type="entry name" value="Pkinase"/>
    <property type="match status" value="1"/>
</dbReference>
<protein>
    <recommendedName>
        <fullName evidence="1">non-specific serine/threonine protein kinase</fullName>
        <ecNumber evidence="1">2.7.11.1</ecNumber>
    </recommendedName>
</protein>
<evidence type="ECO:0000256" key="4">
    <source>
        <dbReference type="ARBA" id="ARBA00022741"/>
    </source>
</evidence>
<evidence type="ECO:0000256" key="7">
    <source>
        <dbReference type="ARBA" id="ARBA00047899"/>
    </source>
</evidence>
<evidence type="ECO:0000256" key="6">
    <source>
        <dbReference type="ARBA" id="ARBA00022840"/>
    </source>
</evidence>
<comment type="catalytic activity">
    <reaction evidence="8">
        <text>L-seryl-[protein] + ATP = O-phospho-L-seryl-[protein] + ADP + H(+)</text>
        <dbReference type="Rhea" id="RHEA:17989"/>
        <dbReference type="Rhea" id="RHEA-COMP:9863"/>
        <dbReference type="Rhea" id="RHEA-COMP:11604"/>
        <dbReference type="ChEBI" id="CHEBI:15378"/>
        <dbReference type="ChEBI" id="CHEBI:29999"/>
        <dbReference type="ChEBI" id="CHEBI:30616"/>
        <dbReference type="ChEBI" id="CHEBI:83421"/>
        <dbReference type="ChEBI" id="CHEBI:456216"/>
        <dbReference type="EC" id="2.7.11.1"/>
    </reaction>
</comment>